<keyword evidence="4" id="KW-0482">Metalloprotease</keyword>
<keyword evidence="4" id="KW-0378">Hydrolase</keyword>
<dbReference type="GO" id="GO:0008237">
    <property type="term" value="F:metallopeptidase activity"/>
    <property type="evidence" value="ECO:0007669"/>
    <property type="project" value="UniProtKB-KW"/>
</dbReference>
<feature type="region of interest" description="Disordered" evidence="1">
    <location>
        <begin position="328"/>
        <end position="358"/>
    </location>
</feature>
<evidence type="ECO:0000259" key="3">
    <source>
        <dbReference type="Pfam" id="PF02517"/>
    </source>
</evidence>
<keyword evidence="2" id="KW-0812">Transmembrane</keyword>
<keyword evidence="2" id="KW-1133">Transmembrane helix</keyword>
<evidence type="ECO:0000256" key="2">
    <source>
        <dbReference type="SAM" id="Phobius"/>
    </source>
</evidence>
<sequence length="358" mass="39236">MKGFARSTETLHPALTLLLLTLLVVAGMCIGMFLAVSVVTITYGVDLLRLPEVLASPARYTYGWAVLMWLQGLSLLAGFGAGAYFLPVLRGLKPADYFMPRRPTPGWWLLAAMVLMIVSMPALSGLVAWNADAHLPSWLYDLEKGAREKEDQAQALTTFLTKFGTTTRFLVALLVVAVVPAIAEELTFRGVVLRQFSRWTNSLHWGVWLSAIVFSAIHMQFFGFVPRMVLGVLLGYLFAWSGNILVPMAAHFAQNGFQLLLLFLQQRGTISFDADANEPMPWPLMLLSLVLTLGLLYWLQQQFAAHKAATTEAHVLTGHGVQVRTQADAPLPAPPVAGHTLTSHGIETPPEASGRITT</sequence>
<protein>
    <submittedName>
        <fullName evidence="4">CPBP family intramembrane metalloprotease</fullName>
    </submittedName>
</protein>
<dbReference type="RefSeq" id="WP_119445619.1">
    <property type="nucleotide sequence ID" value="NZ_CP032317.1"/>
</dbReference>
<dbReference type="PANTHER" id="PTHR43592">
    <property type="entry name" value="CAAX AMINO TERMINAL PROTEASE"/>
    <property type="match status" value="1"/>
</dbReference>
<evidence type="ECO:0000256" key="1">
    <source>
        <dbReference type="SAM" id="MobiDB-lite"/>
    </source>
</evidence>
<dbReference type="GO" id="GO:0004175">
    <property type="term" value="F:endopeptidase activity"/>
    <property type="evidence" value="ECO:0007669"/>
    <property type="project" value="UniProtKB-ARBA"/>
</dbReference>
<accession>A0A3B7QY17</accession>
<dbReference type="AlphaFoldDB" id="A0A3B7QY17"/>
<evidence type="ECO:0000313" key="5">
    <source>
        <dbReference type="Proteomes" id="UP000262802"/>
    </source>
</evidence>
<dbReference type="InterPro" id="IPR003675">
    <property type="entry name" value="Rce1/LyrA-like_dom"/>
</dbReference>
<feature type="domain" description="CAAX prenyl protease 2/Lysostaphin resistance protein A-like" evidence="3">
    <location>
        <begin position="169"/>
        <end position="256"/>
    </location>
</feature>
<dbReference type="EMBL" id="CP032317">
    <property type="protein sequence ID" value="AYA38068.1"/>
    <property type="molecule type" value="Genomic_DNA"/>
</dbReference>
<keyword evidence="5" id="KW-1185">Reference proteome</keyword>
<feature type="transmembrane region" description="Helical" evidence="2">
    <location>
        <begin position="15"/>
        <end position="41"/>
    </location>
</feature>
<dbReference type="GO" id="GO:0006508">
    <property type="term" value="P:proteolysis"/>
    <property type="evidence" value="ECO:0007669"/>
    <property type="project" value="UniProtKB-KW"/>
</dbReference>
<dbReference type="PANTHER" id="PTHR43592:SF15">
    <property type="entry name" value="CAAX AMINO TERMINAL PROTEASE FAMILY PROTEIN"/>
    <property type="match status" value="1"/>
</dbReference>
<proteinExistence type="predicted"/>
<dbReference type="Proteomes" id="UP000262802">
    <property type="component" value="Chromosome"/>
</dbReference>
<feature type="transmembrane region" description="Helical" evidence="2">
    <location>
        <begin position="62"/>
        <end position="86"/>
    </location>
</feature>
<keyword evidence="4" id="KW-0645">Protease</keyword>
<feature type="transmembrane region" description="Helical" evidence="2">
    <location>
        <begin position="106"/>
        <end position="129"/>
    </location>
</feature>
<gene>
    <name evidence="4" type="ORF">D3Y59_14085</name>
</gene>
<reference evidence="4 5" key="1">
    <citation type="submission" date="2018-09" db="EMBL/GenBank/DDBJ databases">
        <title>Hymenobacter medium sp. nov., isolated from R2A medium.</title>
        <authorList>
            <person name="Yingchao G."/>
        </authorList>
    </citation>
    <scope>NUCLEOTIDE SEQUENCE [LARGE SCALE GENOMIC DNA]</scope>
    <source>
        <strain evidence="5">sh-6</strain>
    </source>
</reference>
<organism evidence="4 5">
    <name type="scientific">Hymenobacter oligotrophus</name>
    <dbReference type="NCBI Taxonomy" id="2319843"/>
    <lineage>
        <taxon>Bacteria</taxon>
        <taxon>Pseudomonadati</taxon>
        <taxon>Bacteroidota</taxon>
        <taxon>Cytophagia</taxon>
        <taxon>Cytophagales</taxon>
        <taxon>Hymenobacteraceae</taxon>
        <taxon>Hymenobacter</taxon>
    </lineage>
</organism>
<name>A0A3B7QY17_9BACT</name>
<dbReference type="GO" id="GO:0080120">
    <property type="term" value="P:CAAX-box protein maturation"/>
    <property type="evidence" value="ECO:0007669"/>
    <property type="project" value="UniProtKB-ARBA"/>
</dbReference>
<dbReference type="Pfam" id="PF02517">
    <property type="entry name" value="Rce1-like"/>
    <property type="match status" value="1"/>
</dbReference>
<dbReference type="OrthoDB" id="1523022at2"/>
<feature type="transmembrane region" description="Helical" evidence="2">
    <location>
        <begin position="166"/>
        <end position="183"/>
    </location>
</feature>
<feature type="transmembrane region" description="Helical" evidence="2">
    <location>
        <begin position="232"/>
        <end position="253"/>
    </location>
</feature>
<keyword evidence="2" id="KW-0472">Membrane</keyword>
<feature type="transmembrane region" description="Helical" evidence="2">
    <location>
        <begin position="280"/>
        <end position="299"/>
    </location>
</feature>
<feature type="transmembrane region" description="Helical" evidence="2">
    <location>
        <begin position="203"/>
        <end position="225"/>
    </location>
</feature>
<dbReference type="KEGG" id="hyh:D3Y59_14085"/>
<evidence type="ECO:0000313" key="4">
    <source>
        <dbReference type="EMBL" id="AYA38068.1"/>
    </source>
</evidence>